<evidence type="ECO:0000256" key="8">
    <source>
        <dbReference type="RuleBase" id="RU000461"/>
    </source>
</evidence>
<dbReference type="KEGG" id="gma:AciX8_2416"/>
<evidence type="ECO:0000256" key="2">
    <source>
        <dbReference type="ARBA" id="ARBA00022617"/>
    </source>
</evidence>
<dbReference type="PANTHER" id="PTHR24291">
    <property type="entry name" value="CYTOCHROME P450 FAMILY 4"/>
    <property type="match status" value="1"/>
</dbReference>
<dbReference type="eggNOG" id="COG2124">
    <property type="taxonomic scope" value="Bacteria"/>
</dbReference>
<dbReference type="InterPro" id="IPR050196">
    <property type="entry name" value="Cytochrome_P450_Monoox"/>
</dbReference>
<dbReference type="Pfam" id="PF00067">
    <property type="entry name" value="p450"/>
    <property type="match status" value="1"/>
</dbReference>
<dbReference type="GO" id="GO:0016712">
    <property type="term" value="F:oxidoreductase activity, acting on paired donors, with incorporation or reduction of molecular oxygen, reduced flavin or flavoprotein as one donor, and incorporation of one atom of oxygen"/>
    <property type="evidence" value="ECO:0007669"/>
    <property type="project" value="UniProtKB-EC"/>
</dbReference>
<organism evidence="9 10">
    <name type="scientific">Granulicella mallensis (strain ATCC BAA-1857 / DSM 23137 / MP5ACTX8)</name>
    <dbReference type="NCBI Taxonomy" id="682795"/>
    <lineage>
        <taxon>Bacteria</taxon>
        <taxon>Pseudomonadati</taxon>
        <taxon>Acidobacteriota</taxon>
        <taxon>Terriglobia</taxon>
        <taxon>Terriglobales</taxon>
        <taxon>Acidobacteriaceae</taxon>
        <taxon>Granulicella</taxon>
    </lineage>
</organism>
<keyword evidence="3 7" id="KW-0479">Metal-binding</keyword>
<dbReference type="GO" id="GO:0005506">
    <property type="term" value="F:iron ion binding"/>
    <property type="evidence" value="ECO:0007669"/>
    <property type="project" value="InterPro"/>
</dbReference>
<dbReference type="Proteomes" id="UP000007113">
    <property type="component" value="Chromosome"/>
</dbReference>
<dbReference type="SUPFAM" id="SSF48264">
    <property type="entry name" value="Cytochrome P450"/>
    <property type="match status" value="1"/>
</dbReference>
<dbReference type="PROSITE" id="PS00086">
    <property type="entry name" value="CYTOCHROME_P450"/>
    <property type="match status" value="1"/>
</dbReference>
<dbReference type="EMBL" id="CP003130">
    <property type="protein sequence ID" value="AEU36733.1"/>
    <property type="molecule type" value="Genomic_DNA"/>
</dbReference>
<comment type="cofactor">
    <cofactor evidence="7">
        <name>heme</name>
        <dbReference type="ChEBI" id="CHEBI:30413"/>
    </cofactor>
</comment>
<dbReference type="GO" id="GO:0020037">
    <property type="term" value="F:heme binding"/>
    <property type="evidence" value="ECO:0007669"/>
    <property type="project" value="InterPro"/>
</dbReference>
<evidence type="ECO:0000256" key="7">
    <source>
        <dbReference type="PIRSR" id="PIRSR602401-1"/>
    </source>
</evidence>
<accession>G8NY59</accession>
<proteinExistence type="inferred from homology"/>
<keyword evidence="6 8" id="KW-0503">Monooxygenase</keyword>
<evidence type="ECO:0000256" key="1">
    <source>
        <dbReference type="ARBA" id="ARBA00010617"/>
    </source>
</evidence>
<keyword evidence="4 8" id="KW-0560">Oxidoreductase</keyword>
<dbReference type="PRINTS" id="PR00463">
    <property type="entry name" value="EP450I"/>
</dbReference>
<keyword evidence="10" id="KW-1185">Reference proteome</keyword>
<dbReference type="CDD" id="cd20620">
    <property type="entry name" value="CYP132-like"/>
    <property type="match status" value="1"/>
</dbReference>
<dbReference type="InterPro" id="IPR017972">
    <property type="entry name" value="Cyt_P450_CS"/>
</dbReference>
<feature type="binding site" description="axial binding residue" evidence="7">
    <location>
        <position position="416"/>
    </location>
    <ligand>
        <name>heme</name>
        <dbReference type="ChEBI" id="CHEBI:30413"/>
    </ligand>
    <ligandPart>
        <name>Fe</name>
        <dbReference type="ChEBI" id="CHEBI:18248"/>
    </ligandPart>
</feature>
<dbReference type="Gene3D" id="1.10.630.10">
    <property type="entry name" value="Cytochrome P450"/>
    <property type="match status" value="1"/>
</dbReference>
<dbReference type="HOGENOM" id="CLU_001570_5_1_0"/>
<dbReference type="InterPro" id="IPR001128">
    <property type="entry name" value="Cyt_P450"/>
</dbReference>
<keyword evidence="2 7" id="KW-0349">Heme</keyword>
<reference evidence="9 10" key="1">
    <citation type="submission" date="2011-11" db="EMBL/GenBank/DDBJ databases">
        <title>Complete sequence of Granulicella mallensis MP5ACTX8.</title>
        <authorList>
            <consortium name="US DOE Joint Genome Institute"/>
            <person name="Lucas S."/>
            <person name="Copeland A."/>
            <person name="Lapidus A."/>
            <person name="Cheng J.-F."/>
            <person name="Goodwin L."/>
            <person name="Pitluck S."/>
            <person name="Peters L."/>
            <person name="Lu M."/>
            <person name="Detter J.C."/>
            <person name="Han C."/>
            <person name="Tapia R."/>
            <person name="Land M."/>
            <person name="Hauser L."/>
            <person name="Kyrpides N."/>
            <person name="Ivanova N."/>
            <person name="Mikhailova N."/>
            <person name="Pagani I."/>
            <person name="Rawat S."/>
            <person name="Mannisto M."/>
            <person name="Haggblom M."/>
            <person name="Woyke T."/>
        </authorList>
    </citation>
    <scope>NUCLEOTIDE SEQUENCE [LARGE SCALE GENOMIC DNA]</scope>
    <source>
        <strain evidence="10">ATCC BAA-1857 / DSM 23137 / MP5ACTX8</strain>
    </source>
</reference>
<dbReference type="EC" id="1.14.14.1" evidence="9"/>
<protein>
    <submittedName>
        <fullName evidence="9">Unspecific monooxygenase</fullName>
        <ecNumber evidence="9">1.14.14.1</ecNumber>
    </submittedName>
</protein>
<evidence type="ECO:0000313" key="10">
    <source>
        <dbReference type="Proteomes" id="UP000007113"/>
    </source>
</evidence>
<evidence type="ECO:0000313" key="9">
    <source>
        <dbReference type="EMBL" id="AEU36733.1"/>
    </source>
</evidence>
<evidence type="ECO:0000256" key="6">
    <source>
        <dbReference type="ARBA" id="ARBA00023033"/>
    </source>
</evidence>
<dbReference type="PRINTS" id="PR00385">
    <property type="entry name" value="P450"/>
</dbReference>
<dbReference type="InterPro" id="IPR036396">
    <property type="entry name" value="Cyt_P450_sf"/>
</dbReference>
<comment type="similarity">
    <text evidence="1 8">Belongs to the cytochrome P450 family.</text>
</comment>
<evidence type="ECO:0000256" key="3">
    <source>
        <dbReference type="ARBA" id="ARBA00022723"/>
    </source>
</evidence>
<keyword evidence="5 7" id="KW-0408">Iron</keyword>
<dbReference type="AlphaFoldDB" id="G8NY59"/>
<evidence type="ECO:0000256" key="5">
    <source>
        <dbReference type="ARBA" id="ARBA00023004"/>
    </source>
</evidence>
<dbReference type="PANTHER" id="PTHR24291:SF50">
    <property type="entry name" value="BIFUNCTIONAL ALBAFLAVENONE MONOOXYGENASE_TERPENE SYNTHASE"/>
    <property type="match status" value="1"/>
</dbReference>
<dbReference type="OrthoDB" id="9789468at2"/>
<dbReference type="STRING" id="682795.AciX8_2416"/>
<dbReference type="InterPro" id="IPR002401">
    <property type="entry name" value="Cyt_P450_E_grp-I"/>
</dbReference>
<evidence type="ECO:0000256" key="4">
    <source>
        <dbReference type="ARBA" id="ARBA00023002"/>
    </source>
</evidence>
<gene>
    <name evidence="9" type="ordered locus">AciX8_2416</name>
</gene>
<dbReference type="RefSeq" id="WP_014265611.1">
    <property type="nucleotide sequence ID" value="NC_016631.1"/>
</dbReference>
<sequence length="481" mass="55336">MAENNDYVQAKEEGSWRLPPGLRKALPFYMRRAWVNFGEPIPLFEHLHKTFGPIAHYRFMGTLIVFVNDPAWIQEILINQAGSFVKERTLQRMKILLGEGLITSDDPIHMRQRRIAAPAFHRQRIAGYAEQIAASAATTREGWKKDTEFDIAESMMQLSLRIVARTLFDTEVTPEVLSVADEVDTIMGLYNYLVAFPRLERVLHWPIPGVMKFRRSRARLDVIVERMIASRRALSREDLESRGDLLSELVAARDEAAAEGDPDGMSDKQLRDETLTIFLAGYETVANALSWTWYLLSQNPDVAERMEAEIDQVLGGRPVTMQEYPNLRYTEMVFAEAMRLYPPAWAMGRRSTKAVELGPYKIPPGAHFFFSQYVMHRSAEFWDEPEAFRPERHTPEAKAERPRFVYFPFGGGRRQCIGEGFAWMEGVLSLATIAQKWRLEFVNRYPVVAQAKITLRPKFPMIMIPRERFPQAAPEHPGQVR</sequence>
<name>G8NY59_GRAMM</name>